<dbReference type="Proteomes" id="UP000735874">
    <property type="component" value="Unassembled WGS sequence"/>
</dbReference>
<gene>
    <name evidence="6" type="ORF">PC110_g19441</name>
    <name evidence="1" type="ORF">PC113_g21243</name>
    <name evidence="2" type="ORF">PC115_g21066</name>
    <name evidence="3" type="ORF">PC117_g23424</name>
    <name evidence="4" type="ORF">PC118_g21155</name>
    <name evidence="5" type="ORF">PC129_g19708</name>
</gene>
<name>A0A329RHD6_9STRA</name>
<evidence type="ECO:0000313" key="2">
    <source>
        <dbReference type="EMBL" id="KAG2885226.1"/>
    </source>
</evidence>
<comment type="caution">
    <text evidence="6">The sequence shown here is derived from an EMBL/GenBank/DDBJ whole genome shotgun (WGS) entry which is preliminary data.</text>
</comment>
<dbReference type="EMBL" id="RCML01001395">
    <property type="protein sequence ID" value="KAG2962928.1"/>
    <property type="molecule type" value="Genomic_DNA"/>
</dbReference>
<dbReference type="EMBL" id="RCMI01001430">
    <property type="protein sequence ID" value="KAG2885226.1"/>
    <property type="molecule type" value="Genomic_DNA"/>
</dbReference>
<dbReference type="Proteomes" id="UP000697107">
    <property type="component" value="Unassembled WGS sequence"/>
</dbReference>
<dbReference type="Proteomes" id="UP000736787">
    <property type="component" value="Unassembled WGS sequence"/>
</dbReference>
<protein>
    <submittedName>
        <fullName evidence="6">Uncharacterized protein</fullName>
    </submittedName>
</protein>
<dbReference type="Proteomes" id="UP000774804">
    <property type="component" value="Unassembled WGS sequence"/>
</dbReference>
<evidence type="ECO:0000313" key="3">
    <source>
        <dbReference type="EMBL" id="KAG2894661.1"/>
    </source>
</evidence>
<dbReference type="EMBL" id="RCMK01001419">
    <property type="protein sequence ID" value="KAG2894661.1"/>
    <property type="molecule type" value="Genomic_DNA"/>
</dbReference>
<dbReference type="OrthoDB" id="97124at2759"/>
<evidence type="ECO:0000313" key="7">
    <source>
        <dbReference type="Proteomes" id="UP000251314"/>
    </source>
</evidence>
<dbReference type="EMBL" id="RCMV01001300">
    <property type="protein sequence ID" value="KAG3209275.1"/>
    <property type="molecule type" value="Genomic_DNA"/>
</dbReference>
<dbReference type="PANTHER" id="PTHR48142">
    <property type="entry name" value="PIGMENTOSA GTPASE REGULATOR-LIKE PROTEIN, PUTATIVE-RELATED"/>
    <property type="match status" value="1"/>
</dbReference>
<reference evidence="1" key="2">
    <citation type="submission" date="2018-10" db="EMBL/GenBank/DDBJ databases">
        <title>Effector identification in a new, highly contiguous assembly of the strawberry crown rot pathogen Phytophthora cactorum.</title>
        <authorList>
            <person name="Armitage A.D."/>
            <person name="Nellist C.F."/>
            <person name="Bates H."/>
            <person name="Vickerstaff R.J."/>
            <person name="Harrison R.J."/>
        </authorList>
    </citation>
    <scope>NUCLEOTIDE SEQUENCE</scope>
    <source>
        <strain evidence="1">15-7</strain>
        <strain evidence="2">4032</strain>
        <strain evidence="3">4040</strain>
        <strain evidence="4">P415</strain>
        <strain evidence="5">P421</strain>
    </source>
</reference>
<dbReference type="AlphaFoldDB" id="A0A329RHD6"/>
<accession>A0A329RHD6</accession>
<dbReference type="VEuPathDB" id="FungiDB:PC110_g19441"/>
<dbReference type="EMBL" id="MJFZ01000931">
    <property type="protein sequence ID" value="RAW24125.1"/>
    <property type="molecule type" value="Genomic_DNA"/>
</dbReference>
<dbReference type="Proteomes" id="UP000251314">
    <property type="component" value="Unassembled WGS sequence"/>
</dbReference>
<evidence type="ECO:0000313" key="4">
    <source>
        <dbReference type="EMBL" id="KAG2962928.1"/>
    </source>
</evidence>
<proteinExistence type="predicted"/>
<dbReference type="EMBL" id="RCMG01001344">
    <property type="protein sequence ID" value="KAG2829736.1"/>
    <property type="molecule type" value="Genomic_DNA"/>
</dbReference>
<dbReference type="Proteomes" id="UP000760860">
    <property type="component" value="Unassembled WGS sequence"/>
</dbReference>
<sequence>MVLESLKSFVINKSQTMACTLCADAEHKMRYRLLVCSSQGCCDASALKCAWRGKIVTCLETEHASIYQYGTHNTSVSSPTRKKLSSTQKAFRRELADNHLRPMRIRHAPSRKFSTPFDDLPFLKSVQNFDNNYDRVA</sequence>
<evidence type="ECO:0000313" key="6">
    <source>
        <dbReference type="EMBL" id="RAW24125.1"/>
    </source>
</evidence>
<reference evidence="6 7" key="1">
    <citation type="submission" date="2018-01" db="EMBL/GenBank/DDBJ databases">
        <title>Draft genome of the strawberry crown rot pathogen Phytophthora cactorum.</title>
        <authorList>
            <person name="Armitage A.D."/>
            <person name="Lysoe E."/>
            <person name="Nellist C.F."/>
            <person name="Harrison R.J."/>
            <person name="Brurberg M.B."/>
        </authorList>
    </citation>
    <scope>NUCLEOTIDE SEQUENCE [LARGE SCALE GENOMIC DNA]</scope>
    <source>
        <strain evidence="6 7">10300</strain>
    </source>
</reference>
<evidence type="ECO:0000313" key="1">
    <source>
        <dbReference type="EMBL" id="KAG2829736.1"/>
    </source>
</evidence>
<keyword evidence="7" id="KW-1185">Reference proteome</keyword>
<dbReference type="PANTHER" id="PTHR48142:SF1">
    <property type="entry name" value="MULE TRANSPOSASE DOMAIN-CONTAINING PROTEIN"/>
    <property type="match status" value="1"/>
</dbReference>
<evidence type="ECO:0000313" key="5">
    <source>
        <dbReference type="EMBL" id="KAG3209275.1"/>
    </source>
</evidence>
<organism evidence="6 7">
    <name type="scientific">Phytophthora cactorum</name>
    <dbReference type="NCBI Taxonomy" id="29920"/>
    <lineage>
        <taxon>Eukaryota</taxon>
        <taxon>Sar</taxon>
        <taxon>Stramenopiles</taxon>
        <taxon>Oomycota</taxon>
        <taxon>Peronosporomycetes</taxon>
        <taxon>Peronosporales</taxon>
        <taxon>Peronosporaceae</taxon>
        <taxon>Phytophthora</taxon>
    </lineage>
</organism>